<keyword evidence="5" id="KW-0677">Repeat</keyword>
<protein>
    <recommendedName>
        <fullName evidence="12">NTF2 domain-containing protein</fullName>
    </recommendedName>
</protein>
<comment type="similarity">
    <text evidence="2">Belongs to the NXF family.</text>
</comment>
<dbReference type="GO" id="GO:0090571">
    <property type="term" value="C:RNA polymerase II transcription repressor complex"/>
    <property type="evidence" value="ECO:0007669"/>
    <property type="project" value="EnsemblMetazoa"/>
</dbReference>
<dbReference type="InParanoid" id="B4L9I4"/>
<dbReference type="InterPro" id="IPR057125">
    <property type="entry name" value="NXF1/2/3/5-like_LRR"/>
</dbReference>
<dbReference type="SUPFAM" id="SSF46934">
    <property type="entry name" value="UBA-like"/>
    <property type="match status" value="1"/>
</dbReference>
<dbReference type="OrthoDB" id="25872at2759"/>
<evidence type="ECO:0008006" key="12">
    <source>
        <dbReference type="Google" id="ProtNLM"/>
    </source>
</evidence>
<dbReference type="eggNOG" id="KOG3763">
    <property type="taxonomic scope" value="Eukaryota"/>
</dbReference>
<dbReference type="Pfam" id="PF24048">
    <property type="entry name" value="LRR_NXF1-5"/>
    <property type="match status" value="1"/>
</dbReference>
<dbReference type="PANTHER" id="PTHR10662:SF22">
    <property type="entry name" value="NUCLEAR RNA EXPORT FACTOR 1"/>
    <property type="match status" value="1"/>
</dbReference>
<evidence type="ECO:0000313" key="10">
    <source>
        <dbReference type="EMBL" id="EDW17359.1"/>
    </source>
</evidence>
<keyword evidence="4" id="KW-0433">Leucine-rich repeat</keyword>
<dbReference type="SUPFAM" id="SSF52058">
    <property type="entry name" value="L domain-like"/>
    <property type="match status" value="2"/>
</dbReference>
<gene>
    <name evidence="10" type="primary">Dmoj\GI16857</name>
    <name evidence="10" type="ORF">Dmoj_GI16857</name>
</gene>
<feature type="domain" description="NTF2" evidence="8">
    <location>
        <begin position="598"/>
        <end position="758"/>
    </location>
</feature>
<accession>B4L9I4</accession>
<dbReference type="PROSITE" id="PS51281">
    <property type="entry name" value="TAP_C"/>
    <property type="match status" value="1"/>
</dbReference>
<evidence type="ECO:0000259" key="9">
    <source>
        <dbReference type="PROSITE" id="PS51281"/>
    </source>
</evidence>
<dbReference type="GO" id="GO:0005737">
    <property type="term" value="C:cytoplasm"/>
    <property type="evidence" value="ECO:0007669"/>
    <property type="project" value="EnsemblMetazoa"/>
</dbReference>
<keyword evidence="11" id="KW-1185">Reference proteome</keyword>
<keyword evidence="6" id="KW-0509">mRNA transport</keyword>
<dbReference type="Pfam" id="PF03943">
    <property type="entry name" value="TAP_C"/>
    <property type="match status" value="1"/>
</dbReference>
<dbReference type="Gene3D" id="1.10.8.10">
    <property type="entry name" value="DNA helicase RuvA subunit, C-terminal domain"/>
    <property type="match status" value="1"/>
</dbReference>
<dbReference type="SMART" id="SM00804">
    <property type="entry name" value="TAP_C"/>
    <property type="match status" value="1"/>
</dbReference>
<dbReference type="OMA" id="ERFNIMN"/>
<evidence type="ECO:0000256" key="1">
    <source>
        <dbReference type="ARBA" id="ARBA00004123"/>
    </source>
</evidence>
<dbReference type="InterPro" id="IPR030217">
    <property type="entry name" value="NXF_fam"/>
</dbReference>
<proteinExistence type="inferred from homology"/>
<dbReference type="GO" id="GO:1990139">
    <property type="term" value="P:protein localization to nuclear periphery"/>
    <property type="evidence" value="ECO:0007669"/>
    <property type="project" value="EnsemblMetazoa"/>
</dbReference>
<evidence type="ECO:0000259" key="8">
    <source>
        <dbReference type="PROSITE" id="PS50177"/>
    </source>
</evidence>
<dbReference type="GO" id="GO:0141006">
    <property type="term" value="P:transposable element silencing by piRNA-mediated heterochromatin formation"/>
    <property type="evidence" value="ECO:0007669"/>
    <property type="project" value="EnsemblMetazoa"/>
</dbReference>
<dbReference type="Pfam" id="PF22602">
    <property type="entry name" value="NXF_NTF2"/>
    <property type="match status" value="1"/>
</dbReference>
<evidence type="ECO:0000256" key="6">
    <source>
        <dbReference type="ARBA" id="ARBA00022816"/>
    </source>
</evidence>
<dbReference type="FunCoup" id="B4L9I4">
    <property type="interactions" value="55"/>
</dbReference>
<organism evidence="10 11">
    <name type="scientific">Drosophila mojavensis</name>
    <name type="common">Fruit fly</name>
    <dbReference type="NCBI Taxonomy" id="7230"/>
    <lineage>
        <taxon>Eukaryota</taxon>
        <taxon>Metazoa</taxon>
        <taxon>Ecdysozoa</taxon>
        <taxon>Arthropoda</taxon>
        <taxon>Hexapoda</taxon>
        <taxon>Insecta</taxon>
        <taxon>Pterygota</taxon>
        <taxon>Neoptera</taxon>
        <taxon>Endopterygota</taxon>
        <taxon>Diptera</taxon>
        <taxon>Brachycera</taxon>
        <taxon>Muscomorpha</taxon>
        <taxon>Ephydroidea</taxon>
        <taxon>Drosophilidae</taxon>
        <taxon>Drosophila</taxon>
    </lineage>
</organism>
<keyword evidence="7" id="KW-0539">Nucleus</keyword>
<evidence type="ECO:0000256" key="4">
    <source>
        <dbReference type="ARBA" id="ARBA00022614"/>
    </source>
</evidence>
<dbReference type="GO" id="GO:0016973">
    <property type="term" value="P:poly(A)+ mRNA export from nucleus"/>
    <property type="evidence" value="ECO:0007669"/>
    <property type="project" value="TreeGrafter"/>
</dbReference>
<dbReference type="EMBL" id="CH933816">
    <property type="protein sequence ID" value="EDW17359.1"/>
    <property type="molecule type" value="Genomic_DNA"/>
</dbReference>
<dbReference type="GO" id="GO:0005654">
    <property type="term" value="C:nucleoplasm"/>
    <property type="evidence" value="ECO:0007669"/>
    <property type="project" value="EnsemblMetazoa"/>
</dbReference>
<reference evidence="10 11" key="1">
    <citation type="journal article" date="2007" name="Nature">
        <title>Evolution of genes and genomes on the Drosophila phylogeny.</title>
        <authorList>
            <consortium name="Drosophila 12 Genomes Consortium"/>
            <person name="Clark A.G."/>
            <person name="Eisen M.B."/>
            <person name="Smith D.R."/>
            <person name="Bergman C.M."/>
            <person name="Oliver B."/>
            <person name="Markow T.A."/>
            <person name="Kaufman T.C."/>
            <person name="Kellis M."/>
            <person name="Gelbart W."/>
            <person name="Iyer V.N."/>
            <person name="Pollard D.A."/>
            <person name="Sackton T.B."/>
            <person name="Larracuente A.M."/>
            <person name="Singh N.D."/>
            <person name="Abad J.P."/>
            <person name="Abt D.N."/>
            <person name="Adryan B."/>
            <person name="Aguade M."/>
            <person name="Akashi H."/>
            <person name="Anderson W.W."/>
            <person name="Aquadro C.F."/>
            <person name="Ardell D.H."/>
            <person name="Arguello R."/>
            <person name="Artieri C.G."/>
            <person name="Barbash D.A."/>
            <person name="Barker D."/>
            <person name="Barsanti P."/>
            <person name="Batterham P."/>
            <person name="Batzoglou S."/>
            <person name="Begun D."/>
            <person name="Bhutkar A."/>
            <person name="Blanco E."/>
            <person name="Bosak S.A."/>
            <person name="Bradley R.K."/>
            <person name="Brand A.D."/>
            <person name="Brent M.R."/>
            <person name="Brooks A.N."/>
            <person name="Brown R.H."/>
            <person name="Butlin R.K."/>
            <person name="Caggese C."/>
            <person name="Calvi B.R."/>
            <person name="Bernardo de Carvalho A."/>
            <person name="Caspi A."/>
            <person name="Castrezana S."/>
            <person name="Celniker S.E."/>
            <person name="Chang J.L."/>
            <person name="Chapple C."/>
            <person name="Chatterji S."/>
            <person name="Chinwalla A."/>
            <person name="Civetta A."/>
            <person name="Clifton S.W."/>
            <person name="Comeron J.M."/>
            <person name="Costello J.C."/>
            <person name="Coyne J.A."/>
            <person name="Daub J."/>
            <person name="David R.G."/>
            <person name="Delcher A.L."/>
            <person name="Delehaunty K."/>
            <person name="Do C.B."/>
            <person name="Ebling H."/>
            <person name="Edwards K."/>
            <person name="Eickbush T."/>
            <person name="Evans J.D."/>
            <person name="Filipski A."/>
            <person name="Findeiss S."/>
            <person name="Freyhult E."/>
            <person name="Fulton L."/>
            <person name="Fulton R."/>
            <person name="Garcia A.C."/>
            <person name="Gardiner A."/>
            <person name="Garfield D.A."/>
            <person name="Garvin B.E."/>
            <person name="Gibson G."/>
            <person name="Gilbert D."/>
            <person name="Gnerre S."/>
            <person name="Godfrey J."/>
            <person name="Good R."/>
            <person name="Gotea V."/>
            <person name="Gravely B."/>
            <person name="Greenberg A.J."/>
            <person name="Griffiths-Jones S."/>
            <person name="Gross S."/>
            <person name="Guigo R."/>
            <person name="Gustafson E.A."/>
            <person name="Haerty W."/>
            <person name="Hahn M.W."/>
            <person name="Halligan D.L."/>
            <person name="Halpern A.L."/>
            <person name="Halter G.M."/>
            <person name="Han M.V."/>
            <person name="Heger A."/>
            <person name="Hillier L."/>
            <person name="Hinrichs A.S."/>
            <person name="Holmes I."/>
            <person name="Hoskins R.A."/>
            <person name="Hubisz M.J."/>
            <person name="Hultmark D."/>
            <person name="Huntley M.A."/>
            <person name="Jaffe D.B."/>
            <person name="Jagadeeshan S."/>
            <person name="Jeck W.R."/>
            <person name="Johnson J."/>
            <person name="Jones C.D."/>
            <person name="Jordan W.C."/>
            <person name="Karpen G.H."/>
            <person name="Kataoka E."/>
            <person name="Keightley P.D."/>
            <person name="Kheradpour P."/>
            <person name="Kirkness E.F."/>
            <person name="Koerich L.B."/>
            <person name="Kristiansen K."/>
            <person name="Kudrna D."/>
            <person name="Kulathinal R.J."/>
            <person name="Kumar S."/>
            <person name="Kwok R."/>
            <person name="Lander E."/>
            <person name="Langley C.H."/>
            <person name="Lapoint R."/>
            <person name="Lazzaro B.P."/>
            <person name="Lee S.J."/>
            <person name="Levesque L."/>
            <person name="Li R."/>
            <person name="Lin C.F."/>
            <person name="Lin M.F."/>
            <person name="Lindblad-Toh K."/>
            <person name="Llopart A."/>
            <person name="Long M."/>
            <person name="Low L."/>
            <person name="Lozovsky E."/>
            <person name="Lu J."/>
            <person name="Luo M."/>
            <person name="Machado C.A."/>
            <person name="Makalowski W."/>
            <person name="Marzo M."/>
            <person name="Matsuda M."/>
            <person name="Matzkin L."/>
            <person name="McAllister B."/>
            <person name="McBride C.S."/>
            <person name="McKernan B."/>
            <person name="McKernan K."/>
            <person name="Mendez-Lago M."/>
            <person name="Minx P."/>
            <person name="Mollenhauer M.U."/>
            <person name="Montooth K."/>
            <person name="Mount S.M."/>
            <person name="Mu X."/>
            <person name="Myers E."/>
            <person name="Negre B."/>
            <person name="Newfeld S."/>
            <person name="Nielsen R."/>
            <person name="Noor M.A."/>
            <person name="O'Grady P."/>
            <person name="Pachter L."/>
            <person name="Papaceit M."/>
            <person name="Parisi M.J."/>
            <person name="Parisi M."/>
            <person name="Parts L."/>
            <person name="Pedersen J.S."/>
            <person name="Pesole G."/>
            <person name="Phillippy A.M."/>
            <person name="Ponting C.P."/>
            <person name="Pop M."/>
            <person name="Porcelli D."/>
            <person name="Powell J.R."/>
            <person name="Prohaska S."/>
            <person name="Pruitt K."/>
            <person name="Puig M."/>
            <person name="Quesneville H."/>
            <person name="Ram K.R."/>
            <person name="Rand D."/>
            <person name="Rasmussen M.D."/>
            <person name="Reed L.K."/>
            <person name="Reenan R."/>
            <person name="Reily A."/>
            <person name="Remington K.A."/>
            <person name="Rieger T.T."/>
            <person name="Ritchie M.G."/>
            <person name="Robin C."/>
            <person name="Rogers Y.H."/>
            <person name="Rohde C."/>
            <person name="Rozas J."/>
            <person name="Rubenfield M.J."/>
            <person name="Ruiz A."/>
            <person name="Russo S."/>
            <person name="Salzberg S.L."/>
            <person name="Sanchez-Gracia A."/>
            <person name="Saranga D.J."/>
            <person name="Sato H."/>
            <person name="Schaeffer S.W."/>
            <person name="Schatz M.C."/>
            <person name="Schlenke T."/>
            <person name="Schwartz R."/>
            <person name="Segarra C."/>
            <person name="Singh R.S."/>
            <person name="Sirot L."/>
            <person name="Sirota M."/>
            <person name="Sisneros N.B."/>
            <person name="Smith C.D."/>
            <person name="Smith T.F."/>
            <person name="Spieth J."/>
            <person name="Stage D.E."/>
            <person name="Stark A."/>
            <person name="Stephan W."/>
            <person name="Strausberg R.L."/>
            <person name="Strempel S."/>
            <person name="Sturgill D."/>
            <person name="Sutton G."/>
            <person name="Sutton G.G."/>
            <person name="Tao W."/>
            <person name="Teichmann S."/>
            <person name="Tobari Y.N."/>
            <person name="Tomimura Y."/>
            <person name="Tsolas J.M."/>
            <person name="Valente V.L."/>
            <person name="Venter E."/>
            <person name="Venter J.C."/>
            <person name="Vicario S."/>
            <person name="Vieira F.G."/>
            <person name="Vilella A.J."/>
            <person name="Villasante A."/>
            <person name="Walenz B."/>
            <person name="Wang J."/>
            <person name="Wasserman M."/>
            <person name="Watts T."/>
            <person name="Wilson D."/>
            <person name="Wilson R.K."/>
            <person name="Wing R.A."/>
            <person name="Wolfner M.F."/>
            <person name="Wong A."/>
            <person name="Wong G.K."/>
            <person name="Wu C.I."/>
            <person name="Wu G."/>
            <person name="Yamamoto D."/>
            <person name="Yang H.P."/>
            <person name="Yang S.P."/>
            <person name="Yorke J.A."/>
            <person name="Yoshida K."/>
            <person name="Zdobnov E."/>
            <person name="Zhang P."/>
            <person name="Zhang Y."/>
            <person name="Zimin A.V."/>
            <person name="Baldwin J."/>
            <person name="Abdouelleil A."/>
            <person name="Abdulkadir J."/>
            <person name="Abebe A."/>
            <person name="Abera B."/>
            <person name="Abreu J."/>
            <person name="Acer S.C."/>
            <person name="Aftuck L."/>
            <person name="Alexander A."/>
            <person name="An P."/>
            <person name="Anderson E."/>
            <person name="Anderson S."/>
            <person name="Arachi H."/>
            <person name="Azer M."/>
            <person name="Bachantsang P."/>
            <person name="Barry A."/>
            <person name="Bayul T."/>
            <person name="Berlin A."/>
            <person name="Bessette D."/>
            <person name="Bloom T."/>
            <person name="Blye J."/>
            <person name="Boguslavskiy L."/>
            <person name="Bonnet C."/>
            <person name="Boukhgalter B."/>
            <person name="Bourzgui I."/>
            <person name="Brown A."/>
            <person name="Cahill P."/>
            <person name="Channer S."/>
            <person name="Cheshatsang Y."/>
            <person name="Chuda L."/>
            <person name="Citroen M."/>
            <person name="Collymore A."/>
            <person name="Cooke P."/>
            <person name="Costello M."/>
            <person name="D'Aco K."/>
            <person name="Daza R."/>
            <person name="De Haan G."/>
            <person name="DeGray S."/>
            <person name="DeMaso C."/>
            <person name="Dhargay N."/>
            <person name="Dooley K."/>
            <person name="Dooley E."/>
            <person name="Doricent M."/>
            <person name="Dorje P."/>
            <person name="Dorjee K."/>
            <person name="Dupes A."/>
            <person name="Elong R."/>
            <person name="Falk J."/>
            <person name="Farina A."/>
            <person name="Faro S."/>
            <person name="Ferguson D."/>
            <person name="Fisher S."/>
            <person name="Foley C.D."/>
            <person name="Franke A."/>
            <person name="Friedrich D."/>
            <person name="Gadbois L."/>
            <person name="Gearin G."/>
            <person name="Gearin C.R."/>
            <person name="Giannoukos G."/>
            <person name="Goode T."/>
            <person name="Graham J."/>
            <person name="Grandbois E."/>
            <person name="Grewal S."/>
            <person name="Gyaltsen K."/>
            <person name="Hafez N."/>
            <person name="Hagos B."/>
            <person name="Hall J."/>
            <person name="Henson C."/>
            <person name="Hollinger A."/>
            <person name="Honan T."/>
            <person name="Huard M.D."/>
            <person name="Hughes L."/>
            <person name="Hurhula B."/>
            <person name="Husby M.E."/>
            <person name="Kamat A."/>
            <person name="Kanga B."/>
            <person name="Kashin S."/>
            <person name="Khazanovich D."/>
            <person name="Kisner P."/>
            <person name="Lance K."/>
            <person name="Lara M."/>
            <person name="Lee W."/>
            <person name="Lennon N."/>
            <person name="Letendre F."/>
            <person name="LeVine R."/>
            <person name="Lipovsky A."/>
            <person name="Liu X."/>
            <person name="Liu J."/>
            <person name="Liu S."/>
            <person name="Lokyitsang T."/>
            <person name="Lokyitsang Y."/>
            <person name="Lubonja R."/>
            <person name="Lui A."/>
            <person name="MacDonald P."/>
            <person name="Magnisalis V."/>
            <person name="Maru K."/>
            <person name="Matthews C."/>
            <person name="McCusker W."/>
            <person name="McDonough S."/>
            <person name="Mehta T."/>
            <person name="Meldrim J."/>
            <person name="Meneus L."/>
            <person name="Mihai O."/>
            <person name="Mihalev A."/>
            <person name="Mihova T."/>
            <person name="Mittelman R."/>
            <person name="Mlenga V."/>
            <person name="Montmayeur A."/>
            <person name="Mulrain L."/>
            <person name="Navidi A."/>
            <person name="Naylor J."/>
            <person name="Negash T."/>
            <person name="Nguyen T."/>
            <person name="Nguyen N."/>
            <person name="Nicol R."/>
            <person name="Norbu C."/>
            <person name="Norbu N."/>
            <person name="Novod N."/>
            <person name="O'Neill B."/>
            <person name="Osman S."/>
            <person name="Markiewicz E."/>
            <person name="Oyono O.L."/>
            <person name="Patti C."/>
            <person name="Phunkhang P."/>
            <person name="Pierre F."/>
            <person name="Priest M."/>
            <person name="Raghuraman S."/>
            <person name="Rege F."/>
            <person name="Reyes R."/>
            <person name="Rise C."/>
            <person name="Rogov P."/>
            <person name="Ross K."/>
            <person name="Ryan E."/>
            <person name="Settipalli S."/>
            <person name="Shea T."/>
            <person name="Sherpa N."/>
            <person name="Shi L."/>
            <person name="Shih D."/>
            <person name="Sparrow T."/>
            <person name="Spaulding J."/>
            <person name="Stalker J."/>
            <person name="Stange-Thomann N."/>
            <person name="Stavropoulos S."/>
            <person name="Stone C."/>
            <person name="Strader C."/>
            <person name="Tesfaye S."/>
            <person name="Thomson T."/>
            <person name="Thoulutsang Y."/>
            <person name="Thoulutsang D."/>
            <person name="Topham K."/>
            <person name="Topping I."/>
            <person name="Tsamla T."/>
            <person name="Vassiliev H."/>
            <person name="Vo A."/>
            <person name="Wangchuk T."/>
            <person name="Wangdi T."/>
            <person name="Weiand M."/>
            <person name="Wilkinson J."/>
            <person name="Wilson A."/>
            <person name="Yadav S."/>
            <person name="Young G."/>
            <person name="Yu Q."/>
            <person name="Zembek L."/>
            <person name="Zhong D."/>
            <person name="Zimmer A."/>
            <person name="Zwirko Z."/>
            <person name="Jaffe D.B."/>
            <person name="Alvarez P."/>
            <person name="Brockman W."/>
            <person name="Butler J."/>
            <person name="Chin C."/>
            <person name="Gnerre S."/>
            <person name="Grabherr M."/>
            <person name="Kleber M."/>
            <person name="Mauceli E."/>
            <person name="MacCallum I."/>
        </authorList>
    </citation>
    <scope>NUCLEOTIDE SEQUENCE [LARGE SCALE GENOMIC DNA]</scope>
    <source>
        <strain evidence="11">Tucson 15081-1352.22</strain>
    </source>
</reference>
<dbReference type="InterPro" id="IPR002075">
    <property type="entry name" value="NTF2_dom"/>
</dbReference>
<dbReference type="KEGG" id="dmo:Dmoj_GI16857"/>
<dbReference type="Gene3D" id="3.80.10.10">
    <property type="entry name" value="Ribonuclease Inhibitor"/>
    <property type="match status" value="2"/>
</dbReference>
<evidence type="ECO:0000256" key="3">
    <source>
        <dbReference type="ARBA" id="ARBA00022448"/>
    </source>
</evidence>
<dbReference type="SMR" id="B4L9I4"/>
<sequence length="842" mass="97949">MDESQWKPRDRLINCGLEYQPIAVQYRDARRFYKTRHYDSGPGLNWVEICVHHEGILNFTTNPKELILNAIYETVENEPFYPVNYKTGQLVDSFFVRACKPALDLLFKRSLTLRLISGASIPMAAWFNVAEHQRSHISPTLIISQVTDRLLNRLESHRGVENVVNLSKFNNHPAFKYFEVRLKNSFTFHLVCSTIHNNDDRRRAIKGFNLSQNDLTDISPMRIFGDFDYELLDITGNSIQSSKRLCSDLERVRAKHLYLANNPLTKANKFPDCLSPLINNFQFVDGVPFDKLHKLYTPLNYEIDMECDGVRIDWTNKSMLSKFKDSKHWHAFLIPDADHKFNKEDLFNFFFVMVSPELSEFYPCYYKFESAQHRFLVRECFDQIEHLVNNCNLQIKIPQITPDEQELTYRNSIPYFLRMNVTAMKQGHLQPKKCIEQALQHRFNATNRVLNLEDFQSSEQLENVIVSLSSPRILSSVLRMASRKFLGNCIELRLGDNKILGLNLRTLSLLNGLLALDLGKNWIYDLSMLTALNEIPLRSLRLHGNPLCQKYVLPSEYIRDVKKVCPGLLRLDDVDLSTKPGLAPQKDFLCDTSGYELAGELFLYPYLQDFEQTDTRLTLNRFYTDESIFTLTCSFDIRRAHPTKPTNELCKRINKYNYFSRNLLKNSMDTCRVHVGEHDVMQALMQLPEVTHDYISLQTDVMHHDEQGAMIYVTGVLRDEPDLLLAFSRQFVLRVRDTGRGVGEGAQRMIIANERFNIMNPSPKQLRDAFKVVKPPELEPPEPDDSLDVKEHKLHIFQEITGLRPKWCTRILQEEANWSIRSALHQFLQLDEKNELPDEAFI</sequence>
<dbReference type="Proteomes" id="UP000009192">
    <property type="component" value="Unassembled WGS sequence"/>
</dbReference>
<name>B4L9I4_DROMO</name>
<dbReference type="InterPro" id="IPR018222">
    <property type="entry name" value="Nuclear_transport_factor_2_euk"/>
</dbReference>
<dbReference type="PANTHER" id="PTHR10662">
    <property type="entry name" value="NUCLEAR RNA EXPORT FACTOR"/>
    <property type="match status" value="1"/>
</dbReference>
<dbReference type="InterPro" id="IPR032675">
    <property type="entry name" value="LRR_dom_sf"/>
</dbReference>
<dbReference type="InterPro" id="IPR005637">
    <property type="entry name" value="TAP_C_dom"/>
</dbReference>
<dbReference type="Gene3D" id="3.10.450.50">
    <property type="match status" value="1"/>
</dbReference>
<evidence type="ECO:0000256" key="5">
    <source>
        <dbReference type="ARBA" id="ARBA00022737"/>
    </source>
</evidence>
<evidence type="ECO:0000256" key="7">
    <source>
        <dbReference type="ARBA" id="ARBA00023242"/>
    </source>
</evidence>
<dbReference type="AlphaFoldDB" id="B4L9I4"/>
<dbReference type="HOGENOM" id="CLU_016827_0_0_1"/>
<keyword evidence="3" id="KW-0813">Transport</keyword>
<dbReference type="PROSITE" id="PS50177">
    <property type="entry name" value="NTF2_DOMAIN"/>
    <property type="match status" value="1"/>
</dbReference>
<feature type="domain" description="TAP-C" evidence="9">
    <location>
        <begin position="788"/>
        <end position="842"/>
    </location>
</feature>
<evidence type="ECO:0000313" key="11">
    <source>
        <dbReference type="Proteomes" id="UP000009192"/>
    </source>
</evidence>
<comment type="subcellular location">
    <subcellularLocation>
        <location evidence="1">Nucleus</location>
    </subcellularLocation>
</comment>
<dbReference type="GO" id="GO:0140463">
    <property type="term" value="F:chromatin-protein adaptor activity"/>
    <property type="evidence" value="ECO:0007669"/>
    <property type="project" value="EnsemblMetazoa"/>
</dbReference>
<dbReference type="GO" id="GO:0003727">
    <property type="term" value="F:single-stranded RNA binding"/>
    <property type="evidence" value="ECO:0007669"/>
    <property type="project" value="EnsemblMetazoa"/>
</dbReference>
<dbReference type="InterPro" id="IPR009060">
    <property type="entry name" value="UBA-like_sf"/>
</dbReference>
<dbReference type="SUPFAM" id="SSF54427">
    <property type="entry name" value="NTF2-like"/>
    <property type="match status" value="1"/>
</dbReference>
<evidence type="ECO:0000256" key="2">
    <source>
        <dbReference type="ARBA" id="ARBA00009285"/>
    </source>
</evidence>
<dbReference type="InterPro" id="IPR032710">
    <property type="entry name" value="NTF2-like_dom_sf"/>
</dbReference>
<dbReference type="PhylomeDB" id="B4L9I4"/>